<organism evidence="2 3">
    <name type="scientific">Oryza rufipogon</name>
    <name type="common">Brownbeard rice</name>
    <name type="synonym">Asian wild rice</name>
    <dbReference type="NCBI Taxonomy" id="4529"/>
    <lineage>
        <taxon>Eukaryota</taxon>
        <taxon>Viridiplantae</taxon>
        <taxon>Streptophyta</taxon>
        <taxon>Embryophyta</taxon>
        <taxon>Tracheophyta</taxon>
        <taxon>Spermatophyta</taxon>
        <taxon>Magnoliopsida</taxon>
        <taxon>Liliopsida</taxon>
        <taxon>Poales</taxon>
        <taxon>Poaceae</taxon>
        <taxon>BOP clade</taxon>
        <taxon>Oryzoideae</taxon>
        <taxon>Oryzeae</taxon>
        <taxon>Oryzinae</taxon>
        <taxon>Oryza</taxon>
    </lineage>
</organism>
<feature type="compositionally biased region" description="Acidic residues" evidence="1">
    <location>
        <begin position="152"/>
        <end position="162"/>
    </location>
</feature>
<dbReference type="AlphaFoldDB" id="A0A0E0NXD7"/>
<dbReference type="PANTHER" id="PTHR31169">
    <property type="entry name" value="OS05G0300700 PROTEIN"/>
    <property type="match status" value="1"/>
</dbReference>
<feature type="region of interest" description="Disordered" evidence="1">
    <location>
        <begin position="48"/>
        <end position="171"/>
    </location>
</feature>
<keyword evidence="3" id="KW-1185">Reference proteome</keyword>
<dbReference type="InterPro" id="IPR040221">
    <property type="entry name" value="CDCA7/CDA7L"/>
</dbReference>
<evidence type="ECO:0000313" key="2">
    <source>
        <dbReference type="EnsemblPlants" id="ORUFI03G24370.1"/>
    </source>
</evidence>
<dbReference type="OMA" id="LIERKPX"/>
<dbReference type="Proteomes" id="UP000008022">
    <property type="component" value="Unassembled WGS sequence"/>
</dbReference>
<evidence type="ECO:0000313" key="3">
    <source>
        <dbReference type="Proteomes" id="UP000008022"/>
    </source>
</evidence>
<protein>
    <submittedName>
        <fullName evidence="2">Uncharacterized protein</fullName>
    </submittedName>
</protein>
<feature type="compositionally biased region" description="Basic and acidic residues" evidence="1">
    <location>
        <begin position="96"/>
        <end position="105"/>
    </location>
</feature>
<dbReference type="STRING" id="4529.A0A0E0NXD7"/>
<dbReference type="GO" id="GO:0005634">
    <property type="term" value="C:nucleus"/>
    <property type="evidence" value="ECO:0007669"/>
    <property type="project" value="TreeGrafter"/>
</dbReference>
<dbReference type="PANTHER" id="PTHR31169:SF23">
    <property type="entry name" value="OS03G0572250 PROTEIN"/>
    <property type="match status" value="1"/>
</dbReference>
<dbReference type="GO" id="GO:0006355">
    <property type="term" value="P:regulation of DNA-templated transcription"/>
    <property type="evidence" value="ECO:0007669"/>
    <property type="project" value="InterPro"/>
</dbReference>
<dbReference type="EnsemblPlants" id="ORUFI03G24370.1">
    <property type="protein sequence ID" value="ORUFI03G24370.1"/>
    <property type="gene ID" value="ORUFI03G24370"/>
</dbReference>
<name>A0A0E0NXD7_ORYRU</name>
<accession>A0A0E0NXD7</accession>
<reference evidence="3" key="1">
    <citation type="submission" date="2013-06" db="EMBL/GenBank/DDBJ databases">
        <authorList>
            <person name="Zhao Q."/>
        </authorList>
    </citation>
    <scope>NUCLEOTIDE SEQUENCE</scope>
    <source>
        <strain evidence="3">cv. W1943</strain>
    </source>
</reference>
<reference evidence="2" key="2">
    <citation type="submission" date="2015-06" db="UniProtKB">
        <authorList>
            <consortium name="EnsemblPlants"/>
        </authorList>
    </citation>
    <scope>IDENTIFICATION</scope>
</reference>
<sequence length="210" mass="22911">MVTTRGMAATASVAEGYEREREARIQENMERMQKLGIRDLANRFNQSATGFAGGGSWSGSDRWRRKVPVTAGPASPSPARRSLRLKSLDPVNYCEIRTRKGKDVEGGSSVPIEVGSEEEVNAEDAAPVAKEDQGHSEAIQDEDADHHQVNDPADDDGDEDDRESVVTSSSQDCEVNLEDIIGCATSSKPAGPKKRKLIERNPDYVLRELA</sequence>
<dbReference type="Gramene" id="ORUFI03G24370.1">
    <property type="protein sequence ID" value="ORUFI03G24370.1"/>
    <property type="gene ID" value="ORUFI03G24370"/>
</dbReference>
<dbReference type="HOGENOM" id="CLU_1356508_0_0_1"/>
<evidence type="ECO:0000256" key="1">
    <source>
        <dbReference type="SAM" id="MobiDB-lite"/>
    </source>
</evidence>
<proteinExistence type="predicted"/>